<keyword evidence="6" id="KW-0811">Translocation</keyword>
<evidence type="ECO:0000256" key="2">
    <source>
        <dbReference type="ARBA" id="ARBA00022448"/>
    </source>
</evidence>
<name>A0ABS5QMQ6_9BACT</name>
<protein>
    <recommendedName>
        <fullName evidence="11">Preprotein translocase subunit SecE</fullName>
    </recommendedName>
</protein>
<keyword evidence="3 8" id="KW-0812">Transmembrane</keyword>
<evidence type="ECO:0000256" key="3">
    <source>
        <dbReference type="ARBA" id="ARBA00022692"/>
    </source>
</evidence>
<dbReference type="Gene3D" id="1.20.5.1030">
    <property type="entry name" value="Preprotein translocase secy subunit"/>
    <property type="match status" value="1"/>
</dbReference>
<accession>A0ABS5QMQ6</accession>
<evidence type="ECO:0000256" key="4">
    <source>
        <dbReference type="ARBA" id="ARBA00022927"/>
    </source>
</evidence>
<keyword evidence="4" id="KW-0653">Protein transport</keyword>
<gene>
    <name evidence="9" type="ORF">VAMP_23n118</name>
</gene>
<keyword evidence="7 8" id="KW-0472">Membrane</keyword>
<evidence type="ECO:0000256" key="8">
    <source>
        <dbReference type="SAM" id="Phobius"/>
    </source>
</evidence>
<keyword evidence="2" id="KW-0813">Transport</keyword>
<dbReference type="EMBL" id="JAEDAM010000014">
    <property type="protein sequence ID" value="MBS8121759.1"/>
    <property type="molecule type" value="Genomic_DNA"/>
</dbReference>
<evidence type="ECO:0000256" key="6">
    <source>
        <dbReference type="ARBA" id="ARBA00023010"/>
    </source>
</evidence>
<feature type="transmembrane region" description="Helical" evidence="8">
    <location>
        <begin position="23"/>
        <end position="44"/>
    </location>
</feature>
<dbReference type="Pfam" id="PF00584">
    <property type="entry name" value="SecE"/>
    <property type="match status" value="1"/>
</dbReference>
<reference evidence="9 10" key="1">
    <citation type="journal article" date="2021" name="Nat. Commun.">
        <title>Reductive evolution and unique predatory mode in the CPR bacterium Vampirococcus lugosii.</title>
        <authorList>
            <person name="Moreira D."/>
            <person name="Zivanovic Y."/>
            <person name="Lopez-Archilla A.I."/>
            <person name="Iniesto M."/>
            <person name="Lopez-Garcia P."/>
        </authorList>
    </citation>
    <scope>NUCLEOTIDE SEQUENCE [LARGE SCALE GENOMIC DNA]</scope>
    <source>
        <strain evidence="9">Chiprana</strain>
    </source>
</reference>
<proteinExistence type="predicted"/>
<comment type="caution">
    <text evidence="9">The sequence shown here is derived from an EMBL/GenBank/DDBJ whole genome shotgun (WGS) entry which is preliminary data.</text>
</comment>
<evidence type="ECO:0000256" key="7">
    <source>
        <dbReference type="ARBA" id="ARBA00023136"/>
    </source>
</evidence>
<sequence length="61" mass="7013">MLDFFYDSLETLKQVKKPTIKEVINLTIAIVVIVIVASIFFLAVDGAFMNLYTMFYDLMSQ</sequence>
<dbReference type="InterPro" id="IPR001901">
    <property type="entry name" value="Translocase_SecE/Sec61-g"/>
</dbReference>
<dbReference type="NCBIfam" id="TIGR00964">
    <property type="entry name" value="secE_bact"/>
    <property type="match status" value="1"/>
</dbReference>
<dbReference type="InterPro" id="IPR005807">
    <property type="entry name" value="SecE_bac"/>
</dbReference>
<evidence type="ECO:0000256" key="1">
    <source>
        <dbReference type="ARBA" id="ARBA00004370"/>
    </source>
</evidence>
<evidence type="ECO:0000313" key="9">
    <source>
        <dbReference type="EMBL" id="MBS8121759.1"/>
    </source>
</evidence>
<dbReference type="RefSeq" id="WP_213348605.1">
    <property type="nucleotide sequence ID" value="NZ_JAEDAM010000014.1"/>
</dbReference>
<dbReference type="Proteomes" id="UP000680365">
    <property type="component" value="Unassembled WGS sequence"/>
</dbReference>
<keyword evidence="5 8" id="KW-1133">Transmembrane helix</keyword>
<evidence type="ECO:0008006" key="11">
    <source>
        <dbReference type="Google" id="ProtNLM"/>
    </source>
</evidence>
<evidence type="ECO:0000256" key="5">
    <source>
        <dbReference type="ARBA" id="ARBA00022989"/>
    </source>
</evidence>
<dbReference type="InterPro" id="IPR038379">
    <property type="entry name" value="SecE_sf"/>
</dbReference>
<evidence type="ECO:0000313" key="10">
    <source>
        <dbReference type="Proteomes" id="UP000680365"/>
    </source>
</evidence>
<comment type="subcellular location">
    <subcellularLocation>
        <location evidence="1">Membrane</location>
    </subcellularLocation>
</comment>
<keyword evidence="10" id="KW-1185">Reference proteome</keyword>
<organism evidence="9 10">
    <name type="scientific">Candidatus Vampirococcus lugosii</name>
    <dbReference type="NCBI Taxonomy" id="2789015"/>
    <lineage>
        <taxon>Bacteria</taxon>
        <taxon>Candidatus Absconditibacteriota</taxon>
        <taxon>Vampirococcus</taxon>
    </lineage>
</organism>